<evidence type="ECO:0000256" key="3">
    <source>
        <dbReference type="ARBA" id="ARBA00023015"/>
    </source>
</evidence>
<dbReference type="EMBL" id="JAHJDP010000088">
    <property type="protein sequence ID" value="MBU2692372.1"/>
    <property type="molecule type" value="Genomic_DNA"/>
</dbReference>
<dbReference type="GO" id="GO:0005524">
    <property type="term" value="F:ATP binding"/>
    <property type="evidence" value="ECO:0007669"/>
    <property type="project" value="UniProtKB-KW"/>
</dbReference>
<dbReference type="PANTHER" id="PTHR32071">
    <property type="entry name" value="TRANSCRIPTIONAL REGULATORY PROTEIN"/>
    <property type="match status" value="1"/>
</dbReference>
<keyword evidence="1" id="KW-0547">Nucleotide-binding</keyword>
<dbReference type="AlphaFoldDB" id="A0A948RZA6"/>
<dbReference type="PROSITE" id="PS50045">
    <property type="entry name" value="SIGMA54_INTERACT_4"/>
    <property type="match status" value="1"/>
</dbReference>
<dbReference type="SUPFAM" id="SSF46689">
    <property type="entry name" value="Homeodomain-like"/>
    <property type="match status" value="1"/>
</dbReference>
<evidence type="ECO:0000256" key="4">
    <source>
        <dbReference type="ARBA" id="ARBA00023163"/>
    </source>
</evidence>
<dbReference type="SUPFAM" id="SSF52540">
    <property type="entry name" value="P-loop containing nucleoside triphosphate hydrolases"/>
    <property type="match status" value="1"/>
</dbReference>
<dbReference type="FunFam" id="3.40.50.300:FF:000006">
    <property type="entry name" value="DNA-binding transcriptional regulator NtrC"/>
    <property type="match status" value="1"/>
</dbReference>
<dbReference type="Gene3D" id="1.10.8.60">
    <property type="match status" value="1"/>
</dbReference>
<dbReference type="InterPro" id="IPR011006">
    <property type="entry name" value="CheY-like_superfamily"/>
</dbReference>
<dbReference type="Gene3D" id="1.10.10.60">
    <property type="entry name" value="Homeodomain-like"/>
    <property type="match status" value="1"/>
</dbReference>
<feature type="domain" description="Sigma-54 factor interaction" evidence="7">
    <location>
        <begin position="149"/>
        <end position="378"/>
    </location>
</feature>
<dbReference type="GO" id="GO:0000160">
    <property type="term" value="P:phosphorelay signal transduction system"/>
    <property type="evidence" value="ECO:0007669"/>
    <property type="project" value="InterPro"/>
</dbReference>
<evidence type="ECO:0000259" key="8">
    <source>
        <dbReference type="PROSITE" id="PS50110"/>
    </source>
</evidence>
<dbReference type="SMART" id="SM00448">
    <property type="entry name" value="REC"/>
    <property type="match status" value="1"/>
</dbReference>
<evidence type="ECO:0000313" key="9">
    <source>
        <dbReference type="EMBL" id="MBU2692372.1"/>
    </source>
</evidence>
<keyword evidence="6" id="KW-0175">Coiled coil</keyword>
<dbReference type="GO" id="GO:0006355">
    <property type="term" value="P:regulation of DNA-templated transcription"/>
    <property type="evidence" value="ECO:0007669"/>
    <property type="project" value="InterPro"/>
</dbReference>
<dbReference type="InterPro" id="IPR001789">
    <property type="entry name" value="Sig_transdc_resp-reg_receiver"/>
</dbReference>
<dbReference type="Pfam" id="PF00072">
    <property type="entry name" value="Response_reg"/>
    <property type="match status" value="1"/>
</dbReference>
<evidence type="ECO:0000259" key="7">
    <source>
        <dbReference type="PROSITE" id="PS50045"/>
    </source>
</evidence>
<dbReference type="CDD" id="cd00156">
    <property type="entry name" value="REC"/>
    <property type="match status" value="1"/>
</dbReference>
<dbReference type="SUPFAM" id="SSF52172">
    <property type="entry name" value="CheY-like"/>
    <property type="match status" value="1"/>
</dbReference>
<keyword evidence="5" id="KW-0597">Phosphoprotein</keyword>
<evidence type="ECO:0000256" key="5">
    <source>
        <dbReference type="PROSITE-ProRule" id="PRU00169"/>
    </source>
</evidence>
<dbReference type="PROSITE" id="PS00688">
    <property type="entry name" value="SIGMA54_INTERACT_3"/>
    <property type="match status" value="1"/>
</dbReference>
<dbReference type="Gene3D" id="3.40.50.2300">
    <property type="match status" value="1"/>
</dbReference>
<dbReference type="InterPro" id="IPR058031">
    <property type="entry name" value="AAA_lid_NorR"/>
</dbReference>
<dbReference type="InterPro" id="IPR003593">
    <property type="entry name" value="AAA+_ATPase"/>
</dbReference>
<feature type="coiled-coil region" evidence="6">
    <location>
        <begin position="128"/>
        <end position="155"/>
    </location>
</feature>
<dbReference type="InterPro" id="IPR027417">
    <property type="entry name" value="P-loop_NTPase"/>
</dbReference>
<dbReference type="InterPro" id="IPR009057">
    <property type="entry name" value="Homeodomain-like_sf"/>
</dbReference>
<dbReference type="InterPro" id="IPR025944">
    <property type="entry name" value="Sigma_54_int_dom_CS"/>
</dbReference>
<sequence length="465" mass="52463">MANPQEADKRPKILLIDDEEEFCKDLITMLAPHFNVNFVQDENRGMTSMRDLLPDAILLDVDLGKGRSGLDVLLEIRKMPAPPPVLMLTGDKRIDTAVQAIRRGAYDYIIKPPNLEEMTRTLLRALAESAMKRKIESLQSELAELRGDLIVEDKRMLDVLRQVEKVGPTDATVLITGESGTGKEIIARRIHQLSPRSHGPFVGVNCAAIPSNLMESALFGHEKGAFTDAGSLHRGHFELANRGTLFLDELGDSPAELQVKLLRVLQERVFSRLGSETRIGVDVRILAATSKDVEKQVAAGRLREELYYRLNVFRIHIPPLRDRRADILPIALHYIAKYGRQYGRPARGLTPAAREVLTQQPWPGNVRELQNSLQRAVIQCEDHEIDLHDIFGSPYGMEDLSIPYDHAKERVLQQFKIQYLTARLRETDGKVTLAAEKSGLKRQSFQRMVQECGLDPNDFHPDPRN</sequence>
<dbReference type="Pfam" id="PF25601">
    <property type="entry name" value="AAA_lid_14"/>
    <property type="match status" value="1"/>
</dbReference>
<evidence type="ECO:0000313" key="10">
    <source>
        <dbReference type="Proteomes" id="UP000777784"/>
    </source>
</evidence>
<dbReference type="SMART" id="SM00382">
    <property type="entry name" value="AAA"/>
    <property type="match status" value="1"/>
</dbReference>
<dbReference type="Gene3D" id="3.40.50.300">
    <property type="entry name" value="P-loop containing nucleotide triphosphate hydrolases"/>
    <property type="match status" value="1"/>
</dbReference>
<accession>A0A948RZA6</accession>
<dbReference type="PROSITE" id="PS00675">
    <property type="entry name" value="SIGMA54_INTERACT_1"/>
    <property type="match status" value="1"/>
</dbReference>
<gene>
    <name evidence="9" type="ORF">KJ970_15725</name>
</gene>
<keyword evidence="3" id="KW-0805">Transcription regulation</keyword>
<evidence type="ECO:0000256" key="6">
    <source>
        <dbReference type="SAM" id="Coils"/>
    </source>
</evidence>
<reference evidence="9" key="1">
    <citation type="submission" date="2021-05" db="EMBL/GenBank/DDBJ databases">
        <title>Energy efficiency and biological interactions define the core microbiome of deep oligotrophic groundwater.</title>
        <authorList>
            <person name="Mehrshad M."/>
            <person name="Lopez-Fernandez M."/>
            <person name="Bell E."/>
            <person name="Bernier-Latmani R."/>
            <person name="Bertilsson S."/>
            <person name="Dopson M."/>
        </authorList>
    </citation>
    <scope>NUCLEOTIDE SEQUENCE</scope>
    <source>
        <strain evidence="9">Modern_marine.mb.64</strain>
    </source>
</reference>
<keyword evidence="4" id="KW-0804">Transcription</keyword>
<evidence type="ECO:0000256" key="1">
    <source>
        <dbReference type="ARBA" id="ARBA00022741"/>
    </source>
</evidence>
<dbReference type="PROSITE" id="PS50110">
    <property type="entry name" value="RESPONSE_REGULATORY"/>
    <property type="match status" value="1"/>
</dbReference>
<keyword evidence="2" id="KW-0067">ATP-binding</keyword>
<dbReference type="CDD" id="cd00009">
    <property type="entry name" value="AAA"/>
    <property type="match status" value="1"/>
</dbReference>
<dbReference type="InterPro" id="IPR025662">
    <property type="entry name" value="Sigma_54_int_dom_ATP-bd_1"/>
</dbReference>
<proteinExistence type="predicted"/>
<organism evidence="9 10">
    <name type="scientific">Eiseniibacteriota bacterium</name>
    <dbReference type="NCBI Taxonomy" id="2212470"/>
    <lineage>
        <taxon>Bacteria</taxon>
        <taxon>Candidatus Eiseniibacteriota</taxon>
    </lineage>
</organism>
<evidence type="ECO:0000256" key="2">
    <source>
        <dbReference type="ARBA" id="ARBA00022840"/>
    </source>
</evidence>
<dbReference type="Pfam" id="PF00158">
    <property type="entry name" value="Sigma54_activat"/>
    <property type="match status" value="1"/>
</dbReference>
<dbReference type="Proteomes" id="UP000777784">
    <property type="component" value="Unassembled WGS sequence"/>
</dbReference>
<dbReference type="InterPro" id="IPR002078">
    <property type="entry name" value="Sigma_54_int"/>
</dbReference>
<protein>
    <submittedName>
        <fullName evidence="9">Sigma-54 dependent transcriptional regulator</fullName>
    </submittedName>
</protein>
<feature type="domain" description="Response regulatory" evidence="8">
    <location>
        <begin position="12"/>
        <end position="126"/>
    </location>
</feature>
<comment type="caution">
    <text evidence="9">The sequence shown here is derived from an EMBL/GenBank/DDBJ whole genome shotgun (WGS) entry which is preliminary data.</text>
</comment>
<feature type="modified residue" description="4-aspartylphosphate" evidence="5">
    <location>
        <position position="60"/>
    </location>
</feature>
<name>A0A948RZA6_UNCEI</name>